<dbReference type="EMBL" id="CP036265">
    <property type="protein sequence ID" value="QDT14938.1"/>
    <property type="molecule type" value="Genomic_DNA"/>
</dbReference>
<dbReference type="InterPro" id="IPR013324">
    <property type="entry name" value="RNA_pol_sigma_r3/r4-like"/>
</dbReference>
<organism evidence="6 7">
    <name type="scientific">Alienimonas californiensis</name>
    <dbReference type="NCBI Taxonomy" id="2527989"/>
    <lineage>
        <taxon>Bacteria</taxon>
        <taxon>Pseudomonadati</taxon>
        <taxon>Planctomycetota</taxon>
        <taxon>Planctomycetia</taxon>
        <taxon>Planctomycetales</taxon>
        <taxon>Planctomycetaceae</taxon>
        <taxon>Alienimonas</taxon>
    </lineage>
</organism>
<feature type="domain" description="RNA polymerase sigma-70 ECF-like HTH" evidence="5">
    <location>
        <begin position="1"/>
        <end position="68"/>
    </location>
</feature>
<sequence length="221" mass="23804">MSDVTHLLDRCESGDPAAADALLPLVYDELRRLARSRMRHEGSDLTLQATGLVHEAYLRLTQSSGDEQASGDDPPGDDPPGGARGWDSRGHFFAAAAEAMRRILIERARRKARLKHGGGRRRASLSAVQRAGRGPAVDPPGFAEDGGGGELLALDAALTRFETERPRAAAVVKLRYFAGLSFEETAAALNISRATAVRDWTLGRAWLHREIAGIGARGDFP</sequence>
<keyword evidence="2" id="KW-0731">Sigma factor</keyword>
<reference evidence="6 7" key="1">
    <citation type="submission" date="2019-02" db="EMBL/GenBank/DDBJ databases">
        <title>Deep-cultivation of Planctomycetes and their phenomic and genomic characterization uncovers novel biology.</title>
        <authorList>
            <person name="Wiegand S."/>
            <person name="Jogler M."/>
            <person name="Boedeker C."/>
            <person name="Pinto D."/>
            <person name="Vollmers J."/>
            <person name="Rivas-Marin E."/>
            <person name="Kohn T."/>
            <person name="Peeters S.H."/>
            <person name="Heuer A."/>
            <person name="Rast P."/>
            <person name="Oberbeckmann S."/>
            <person name="Bunk B."/>
            <person name="Jeske O."/>
            <person name="Meyerdierks A."/>
            <person name="Storesund J.E."/>
            <person name="Kallscheuer N."/>
            <person name="Luecker S."/>
            <person name="Lage O.M."/>
            <person name="Pohl T."/>
            <person name="Merkel B.J."/>
            <person name="Hornburger P."/>
            <person name="Mueller R.-W."/>
            <person name="Bruemmer F."/>
            <person name="Labrenz M."/>
            <person name="Spormann A.M."/>
            <person name="Op den Camp H."/>
            <person name="Overmann J."/>
            <person name="Amann R."/>
            <person name="Jetten M.S.M."/>
            <person name="Mascher T."/>
            <person name="Medema M.H."/>
            <person name="Devos D.P."/>
            <person name="Kaster A.-K."/>
            <person name="Ovreas L."/>
            <person name="Rohde M."/>
            <person name="Galperin M.Y."/>
            <person name="Jogler C."/>
        </authorList>
    </citation>
    <scope>NUCLEOTIDE SEQUENCE [LARGE SCALE GENOMIC DNA]</scope>
    <source>
        <strain evidence="6 7">CA12</strain>
    </source>
</reference>
<dbReference type="Pfam" id="PF07638">
    <property type="entry name" value="Sigma70_ECF"/>
    <property type="match status" value="2"/>
</dbReference>
<dbReference type="InterPro" id="IPR053812">
    <property type="entry name" value="HTH_Sigma70_ECF-like"/>
</dbReference>
<evidence type="ECO:0000256" key="3">
    <source>
        <dbReference type="ARBA" id="ARBA00023163"/>
    </source>
</evidence>
<dbReference type="SUPFAM" id="SSF88659">
    <property type="entry name" value="Sigma3 and sigma4 domains of RNA polymerase sigma factors"/>
    <property type="match status" value="1"/>
</dbReference>
<evidence type="ECO:0000256" key="1">
    <source>
        <dbReference type="ARBA" id="ARBA00023015"/>
    </source>
</evidence>
<name>A0A517P6C1_9PLAN</name>
<gene>
    <name evidence="6" type="ORF">CA12_10180</name>
</gene>
<keyword evidence="3" id="KW-0804">Transcription</keyword>
<dbReference type="RefSeq" id="WP_145357786.1">
    <property type="nucleotide sequence ID" value="NZ_CP036265.1"/>
</dbReference>
<evidence type="ECO:0000256" key="4">
    <source>
        <dbReference type="SAM" id="MobiDB-lite"/>
    </source>
</evidence>
<dbReference type="OrthoDB" id="278371at2"/>
<evidence type="ECO:0000313" key="6">
    <source>
        <dbReference type="EMBL" id="QDT14938.1"/>
    </source>
</evidence>
<dbReference type="InterPro" id="IPR036388">
    <property type="entry name" value="WH-like_DNA-bd_sf"/>
</dbReference>
<accession>A0A517P6C1</accession>
<feature type="region of interest" description="Disordered" evidence="4">
    <location>
        <begin position="64"/>
        <end position="87"/>
    </location>
</feature>
<feature type="region of interest" description="Disordered" evidence="4">
    <location>
        <begin position="116"/>
        <end position="144"/>
    </location>
</feature>
<dbReference type="KEGG" id="acaf:CA12_10180"/>
<keyword evidence="7" id="KW-1185">Reference proteome</keyword>
<evidence type="ECO:0000313" key="7">
    <source>
        <dbReference type="Proteomes" id="UP000318741"/>
    </source>
</evidence>
<proteinExistence type="predicted"/>
<dbReference type="GO" id="GO:0016987">
    <property type="term" value="F:sigma factor activity"/>
    <property type="evidence" value="ECO:0007669"/>
    <property type="project" value="UniProtKB-KW"/>
</dbReference>
<evidence type="ECO:0000256" key="2">
    <source>
        <dbReference type="ARBA" id="ARBA00023082"/>
    </source>
</evidence>
<feature type="domain" description="RNA polymerase sigma-70 ECF-like HTH" evidence="5">
    <location>
        <begin position="85"/>
        <end position="211"/>
    </location>
</feature>
<dbReference type="AlphaFoldDB" id="A0A517P6C1"/>
<dbReference type="Gene3D" id="1.10.10.10">
    <property type="entry name" value="Winged helix-like DNA-binding domain superfamily/Winged helix DNA-binding domain"/>
    <property type="match status" value="1"/>
</dbReference>
<dbReference type="PANTHER" id="PTHR43133:SF39">
    <property type="entry name" value="SIMILAR TO RNA POLYMERASE SIGMA-E FACTOR"/>
    <property type="match status" value="1"/>
</dbReference>
<keyword evidence="1" id="KW-0805">Transcription regulation</keyword>
<dbReference type="PANTHER" id="PTHR43133">
    <property type="entry name" value="RNA POLYMERASE ECF-TYPE SIGMA FACTO"/>
    <property type="match status" value="1"/>
</dbReference>
<dbReference type="Proteomes" id="UP000318741">
    <property type="component" value="Chromosome"/>
</dbReference>
<evidence type="ECO:0000259" key="5">
    <source>
        <dbReference type="Pfam" id="PF07638"/>
    </source>
</evidence>
<protein>
    <submittedName>
        <fullName evidence="6">ECF sigma factor</fullName>
    </submittedName>
</protein>
<dbReference type="InterPro" id="IPR039425">
    <property type="entry name" value="RNA_pol_sigma-70-like"/>
</dbReference>
<dbReference type="Gene3D" id="1.10.1740.10">
    <property type="match status" value="1"/>
</dbReference>